<evidence type="ECO:0000259" key="13">
    <source>
        <dbReference type="PROSITE" id="PS50885"/>
    </source>
</evidence>
<dbReference type="InterPro" id="IPR005467">
    <property type="entry name" value="His_kinase_dom"/>
</dbReference>
<dbReference type="PANTHER" id="PTHR45436">
    <property type="entry name" value="SENSOR HISTIDINE KINASE YKOH"/>
    <property type="match status" value="1"/>
</dbReference>
<dbReference type="GO" id="GO:0000155">
    <property type="term" value="F:phosphorelay sensor kinase activity"/>
    <property type="evidence" value="ECO:0007669"/>
    <property type="project" value="InterPro"/>
</dbReference>
<evidence type="ECO:0000256" key="11">
    <source>
        <dbReference type="SAM" id="Phobius"/>
    </source>
</evidence>
<sequence length="444" mass="45961">MRLAPGSLRARVTLVSAVGAGAALAIALLLLYTALDRQLWAALDSGLRTRADDLAAAVRAGDLTELGGDPMAQLYSADGRLIAGSAALRGRLLDPGEVRGVREPVPTTRTVPLGSRSGSGSARLLARRLVPEGRVLVVGVPAGPVHAARDRLQLVLFVAAPLLVLLLALAARAVVRTALRPVDALTREASDISSLEAERRLPVPDGDDEIARLARTLNDMLARLQVAAARERAFVDDASHELRTPIAVIRGELELAGAAGPGEEVRQSLRAALGETDRLARLAEDLLLLARARAGSPIVRTEPVDLLDLAAEEARRLGGLHGLAIEASGDPVVVEADPERLRQVLANLAGNSAAAGARNVRVEVRTGGDGTTVEVADDGPGFPDGMATAAFTRFTRGDDARGSRGAGLGLSIVHAVIAAHRGTVTAANGGPLGGAVVTVRLPRT</sequence>
<comment type="subcellular location">
    <subcellularLocation>
        <location evidence="2">Cell membrane</location>
    </subcellularLocation>
</comment>
<evidence type="ECO:0000256" key="1">
    <source>
        <dbReference type="ARBA" id="ARBA00000085"/>
    </source>
</evidence>
<evidence type="ECO:0000256" key="9">
    <source>
        <dbReference type="ARBA" id="ARBA00023012"/>
    </source>
</evidence>
<accession>A0A1I4XY64</accession>
<dbReference type="Pfam" id="PF00512">
    <property type="entry name" value="HisKA"/>
    <property type="match status" value="1"/>
</dbReference>
<dbReference type="PANTHER" id="PTHR45436:SF5">
    <property type="entry name" value="SENSOR HISTIDINE KINASE TRCS"/>
    <property type="match status" value="1"/>
</dbReference>
<keyword evidence="4" id="KW-0597">Phosphoprotein</keyword>
<comment type="catalytic activity">
    <reaction evidence="1">
        <text>ATP + protein L-histidine = ADP + protein N-phospho-L-histidine.</text>
        <dbReference type="EC" id="2.7.13.3"/>
    </reaction>
</comment>
<keyword evidence="10 11" id="KW-0472">Membrane</keyword>
<keyword evidence="7 14" id="KW-0418">Kinase</keyword>
<evidence type="ECO:0000256" key="6">
    <source>
        <dbReference type="ARBA" id="ARBA00022692"/>
    </source>
</evidence>
<dbReference type="InterPro" id="IPR036097">
    <property type="entry name" value="HisK_dim/P_sf"/>
</dbReference>
<evidence type="ECO:0000256" key="10">
    <source>
        <dbReference type="ARBA" id="ARBA00023136"/>
    </source>
</evidence>
<dbReference type="SMART" id="SM00304">
    <property type="entry name" value="HAMP"/>
    <property type="match status" value="1"/>
</dbReference>
<evidence type="ECO:0000256" key="3">
    <source>
        <dbReference type="ARBA" id="ARBA00012438"/>
    </source>
</evidence>
<dbReference type="EC" id="2.7.13.3" evidence="3"/>
<dbReference type="PROSITE" id="PS50109">
    <property type="entry name" value="HIS_KIN"/>
    <property type="match status" value="1"/>
</dbReference>
<keyword evidence="15" id="KW-1185">Reference proteome</keyword>
<keyword evidence="8 11" id="KW-1133">Transmembrane helix</keyword>
<dbReference type="CDD" id="cd06225">
    <property type="entry name" value="HAMP"/>
    <property type="match status" value="1"/>
</dbReference>
<dbReference type="RefSeq" id="WP_075020049.1">
    <property type="nucleotide sequence ID" value="NZ_FOVH01000001.1"/>
</dbReference>
<evidence type="ECO:0000256" key="8">
    <source>
        <dbReference type="ARBA" id="ARBA00022989"/>
    </source>
</evidence>
<feature type="domain" description="Histidine kinase" evidence="12">
    <location>
        <begin position="237"/>
        <end position="444"/>
    </location>
</feature>
<dbReference type="InterPro" id="IPR003660">
    <property type="entry name" value="HAMP_dom"/>
</dbReference>
<gene>
    <name evidence="14" type="ORF">SAMN04489713_1011091</name>
</gene>
<dbReference type="CDD" id="cd00075">
    <property type="entry name" value="HATPase"/>
    <property type="match status" value="1"/>
</dbReference>
<protein>
    <recommendedName>
        <fullName evidence="3">histidine kinase</fullName>
        <ecNumber evidence="3">2.7.13.3</ecNumber>
    </recommendedName>
</protein>
<proteinExistence type="predicted"/>
<feature type="transmembrane region" description="Helical" evidence="11">
    <location>
        <begin position="154"/>
        <end position="175"/>
    </location>
</feature>
<dbReference type="eggNOG" id="COG2205">
    <property type="taxonomic scope" value="Bacteria"/>
</dbReference>
<keyword evidence="9" id="KW-0902">Two-component regulatory system</keyword>
<dbReference type="SMART" id="SM00387">
    <property type="entry name" value="HATPase_c"/>
    <property type="match status" value="1"/>
</dbReference>
<evidence type="ECO:0000256" key="2">
    <source>
        <dbReference type="ARBA" id="ARBA00004236"/>
    </source>
</evidence>
<dbReference type="STRING" id="1993.SAMN04489713_1011091"/>
<dbReference type="InterPro" id="IPR036890">
    <property type="entry name" value="HATPase_C_sf"/>
</dbReference>
<evidence type="ECO:0000313" key="14">
    <source>
        <dbReference type="EMBL" id="SFN30848.1"/>
    </source>
</evidence>
<dbReference type="AlphaFoldDB" id="A0A1I4XY64"/>
<evidence type="ECO:0000256" key="5">
    <source>
        <dbReference type="ARBA" id="ARBA00022679"/>
    </source>
</evidence>
<dbReference type="PROSITE" id="PS50885">
    <property type="entry name" value="HAMP"/>
    <property type="match status" value="1"/>
</dbReference>
<dbReference type="Pfam" id="PF00672">
    <property type="entry name" value="HAMP"/>
    <property type="match status" value="1"/>
</dbReference>
<evidence type="ECO:0000256" key="7">
    <source>
        <dbReference type="ARBA" id="ARBA00022777"/>
    </source>
</evidence>
<evidence type="ECO:0000313" key="15">
    <source>
        <dbReference type="Proteomes" id="UP000183413"/>
    </source>
</evidence>
<dbReference type="InterPro" id="IPR004358">
    <property type="entry name" value="Sig_transdc_His_kin-like_C"/>
</dbReference>
<dbReference type="EMBL" id="FOVH01000001">
    <property type="protein sequence ID" value="SFN30848.1"/>
    <property type="molecule type" value="Genomic_DNA"/>
</dbReference>
<dbReference type="Gene3D" id="1.10.287.130">
    <property type="match status" value="1"/>
</dbReference>
<reference evidence="14 15" key="1">
    <citation type="submission" date="2016-10" db="EMBL/GenBank/DDBJ databases">
        <authorList>
            <person name="de Groot N.N."/>
        </authorList>
    </citation>
    <scope>NUCLEOTIDE SEQUENCE [LARGE SCALE GENOMIC DNA]</scope>
    <source>
        <strain evidence="14 15">DSM 43067</strain>
    </source>
</reference>
<dbReference type="InterPro" id="IPR003661">
    <property type="entry name" value="HisK_dim/P_dom"/>
</dbReference>
<dbReference type="InterPro" id="IPR003594">
    <property type="entry name" value="HATPase_dom"/>
</dbReference>
<dbReference type="Pfam" id="PF02518">
    <property type="entry name" value="HATPase_c"/>
    <property type="match status" value="1"/>
</dbReference>
<name>A0A1I4XY64_9ACTN</name>
<keyword evidence="5" id="KW-0808">Transferase</keyword>
<evidence type="ECO:0000256" key="4">
    <source>
        <dbReference type="ARBA" id="ARBA00022553"/>
    </source>
</evidence>
<dbReference type="InParanoid" id="A0A1I4XY64"/>
<dbReference type="FunFam" id="1.10.287.130:FF:000001">
    <property type="entry name" value="Two-component sensor histidine kinase"/>
    <property type="match status" value="1"/>
</dbReference>
<dbReference type="SUPFAM" id="SSF158472">
    <property type="entry name" value="HAMP domain-like"/>
    <property type="match status" value="1"/>
</dbReference>
<dbReference type="SUPFAM" id="SSF47384">
    <property type="entry name" value="Homodimeric domain of signal transducing histidine kinase"/>
    <property type="match status" value="1"/>
</dbReference>
<organism evidence="14 15">
    <name type="scientific">Actinomadura madurae</name>
    <dbReference type="NCBI Taxonomy" id="1993"/>
    <lineage>
        <taxon>Bacteria</taxon>
        <taxon>Bacillati</taxon>
        <taxon>Actinomycetota</taxon>
        <taxon>Actinomycetes</taxon>
        <taxon>Streptosporangiales</taxon>
        <taxon>Thermomonosporaceae</taxon>
        <taxon>Actinomadura</taxon>
    </lineage>
</organism>
<dbReference type="Proteomes" id="UP000183413">
    <property type="component" value="Unassembled WGS sequence"/>
</dbReference>
<feature type="domain" description="HAMP" evidence="13">
    <location>
        <begin position="176"/>
        <end position="229"/>
    </location>
</feature>
<dbReference type="PRINTS" id="PR00344">
    <property type="entry name" value="BCTRLSENSOR"/>
</dbReference>
<dbReference type="Gene3D" id="3.30.565.10">
    <property type="entry name" value="Histidine kinase-like ATPase, C-terminal domain"/>
    <property type="match status" value="1"/>
</dbReference>
<keyword evidence="6 11" id="KW-0812">Transmembrane</keyword>
<dbReference type="GO" id="GO:0005886">
    <property type="term" value="C:plasma membrane"/>
    <property type="evidence" value="ECO:0007669"/>
    <property type="project" value="UniProtKB-SubCell"/>
</dbReference>
<dbReference type="SMART" id="SM00388">
    <property type="entry name" value="HisKA"/>
    <property type="match status" value="1"/>
</dbReference>
<dbReference type="InterPro" id="IPR050428">
    <property type="entry name" value="TCS_sensor_his_kinase"/>
</dbReference>
<dbReference type="CDD" id="cd00082">
    <property type="entry name" value="HisKA"/>
    <property type="match status" value="1"/>
</dbReference>
<dbReference type="Gene3D" id="6.10.340.10">
    <property type="match status" value="1"/>
</dbReference>
<dbReference type="SUPFAM" id="SSF55874">
    <property type="entry name" value="ATPase domain of HSP90 chaperone/DNA topoisomerase II/histidine kinase"/>
    <property type="match status" value="1"/>
</dbReference>
<evidence type="ECO:0000259" key="12">
    <source>
        <dbReference type="PROSITE" id="PS50109"/>
    </source>
</evidence>
<feature type="transmembrane region" description="Helical" evidence="11">
    <location>
        <begin position="12"/>
        <end position="35"/>
    </location>
</feature>